<evidence type="ECO:0000259" key="7">
    <source>
        <dbReference type="SMART" id="SM00226"/>
    </source>
</evidence>
<comment type="caution">
    <text evidence="8">The sequence shown here is derived from an EMBL/GenBank/DDBJ whole genome shotgun (WGS) entry which is preliminary data.</text>
</comment>
<dbReference type="InterPro" id="IPR036196">
    <property type="entry name" value="Ptyr_pPase_sf"/>
</dbReference>
<protein>
    <recommendedName>
        <fullName evidence="2">protein-tyrosine-phosphatase</fullName>
        <ecNumber evidence="2">3.1.3.48</ecNumber>
    </recommendedName>
</protein>
<comment type="similarity">
    <text evidence="1">Belongs to the low molecular weight phosphotyrosine protein phosphatase family.</text>
</comment>
<dbReference type="InterPro" id="IPR023485">
    <property type="entry name" value="Ptyr_pPase"/>
</dbReference>
<evidence type="ECO:0000256" key="4">
    <source>
        <dbReference type="ARBA" id="ARBA00022912"/>
    </source>
</evidence>
<organism evidence="8 9">
    <name type="scientific">Planktothrix paucivesiculata PCC 9631</name>
    <dbReference type="NCBI Taxonomy" id="671071"/>
    <lineage>
        <taxon>Bacteria</taxon>
        <taxon>Bacillati</taxon>
        <taxon>Cyanobacteriota</taxon>
        <taxon>Cyanophyceae</taxon>
        <taxon>Oscillatoriophycideae</taxon>
        <taxon>Oscillatoriales</taxon>
        <taxon>Microcoleaceae</taxon>
        <taxon>Planktothrix</taxon>
    </lineage>
</organism>
<evidence type="ECO:0000256" key="2">
    <source>
        <dbReference type="ARBA" id="ARBA00013064"/>
    </source>
</evidence>
<keyword evidence="4" id="KW-0904">Protein phosphatase</keyword>
<dbReference type="InterPro" id="IPR052995">
    <property type="entry name" value="LMW-PTP"/>
</dbReference>
<dbReference type="SUPFAM" id="SSF52788">
    <property type="entry name" value="Phosphotyrosine protein phosphatases I"/>
    <property type="match status" value="1"/>
</dbReference>
<dbReference type="Proteomes" id="UP000182190">
    <property type="component" value="Unassembled WGS sequence"/>
</dbReference>
<comment type="catalytic activity">
    <reaction evidence="5">
        <text>O-phospho-L-tyrosyl-[protein] + H2O = L-tyrosyl-[protein] + phosphate</text>
        <dbReference type="Rhea" id="RHEA:10684"/>
        <dbReference type="Rhea" id="RHEA-COMP:10136"/>
        <dbReference type="Rhea" id="RHEA-COMP:20101"/>
        <dbReference type="ChEBI" id="CHEBI:15377"/>
        <dbReference type="ChEBI" id="CHEBI:43474"/>
        <dbReference type="ChEBI" id="CHEBI:46858"/>
        <dbReference type="ChEBI" id="CHEBI:61978"/>
        <dbReference type="EC" id="3.1.3.48"/>
    </reaction>
</comment>
<feature type="active site" evidence="6">
    <location>
        <position position="15"/>
    </location>
</feature>
<dbReference type="PANTHER" id="PTHR47439:SF1">
    <property type="entry name" value="ACID PHOSPHATASE"/>
    <property type="match status" value="1"/>
</dbReference>
<accession>A0A7Z9DXG3</accession>
<gene>
    <name evidence="8" type="ORF">PL9631_1090010</name>
</gene>
<feature type="active site" description="Nucleophile" evidence="6">
    <location>
        <position position="9"/>
    </location>
</feature>
<dbReference type="SMART" id="SM00226">
    <property type="entry name" value="LMWPc"/>
    <property type="match status" value="1"/>
</dbReference>
<proteinExistence type="inferred from homology"/>
<reference evidence="8" key="1">
    <citation type="submission" date="2019-10" db="EMBL/GenBank/DDBJ databases">
        <authorList>
            <consortium name="Genoscope - CEA"/>
            <person name="William W."/>
        </authorList>
    </citation>
    <scope>NUCLEOTIDE SEQUENCE [LARGE SCALE GENOMIC DNA]</scope>
    <source>
        <strain evidence="8">BBR_PRJEB10994</strain>
    </source>
</reference>
<dbReference type="GO" id="GO:0004725">
    <property type="term" value="F:protein tyrosine phosphatase activity"/>
    <property type="evidence" value="ECO:0007669"/>
    <property type="project" value="UniProtKB-EC"/>
</dbReference>
<feature type="domain" description="Phosphotyrosine protein phosphatase I" evidence="7">
    <location>
        <begin position="3"/>
        <end position="152"/>
    </location>
</feature>
<dbReference type="PANTHER" id="PTHR47439">
    <property type="entry name" value="LOW MOLECULAR WEIGHT PHOSPHOTYROSINE PROTEIN PHOSPHATASE-RELATED"/>
    <property type="match status" value="1"/>
</dbReference>
<feature type="active site" description="Proton donor" evidence="6">
    <location>
        <position position="126"/>
    </location>
</feature>
<dbReference type="CDD" id="cd16343">
    <property type="entry name" value="LMWPTP"/>
    <property type="match status" value="1"/>
</dbReference>
<evidence type="ECO:0000256" key="1">
    <source>
        <dbReference type="ARBA" id="ARBA00011063"/>
    </source>
</evidence>
<dbReference type="AlphaFoldDB" id="A0A7Z9DXG3"/>
<evidence type="ECO:0000313" key="9">
    <source>
        <dbReference type="Proteomes" id="UP000182190"/>
    </source>
</evidence>
<dbReference type="RefSeq" id="WP_083624584.1">
    <property type="nucleotide sequence ID" value="NZ_LR735029.1"/>
</dbReference>
<keyword evidence="9" id="KW-1185">Reference proteome</keyword>
<evidence type="ECO:0000256" key="5">
    <source>
        <dbReference type="ARBA" id="ARBA00051722"/>
    </source>
</evidence>
<dbReference type="FunFam" id="3.40.50.2300:FF:000113">
    <property type="entry name" value="Low molecular weight protein-tyrosine-phosphatase"/>
    <property type="match status" value="1"/>
</dbReference>
<dbReference type="OrthoDB" id="9784339at2"/>
<name>A0A7Z9DXG3_9CYAN</name>
<dbReference type="Pfam" id="PF01451">
    <property type="entry name" value="LMWPc"/>
    <property type="match status" value="1"/>
</dbReference>
<dbReference type="EC" id="3.1.3.48" evidence="2"/>
<evidence type="ECO:0000256" key="6">
    <source>
        <dbReference type="PIRSR" id="PIRSR617867-1"/>
    </source>
</evidence>
<dbReference type="EMBL" id="CZCS02000012">
    <property type="protein sequence ID" value="VXD14367.1"/>
    <property type="molecule type" value="Genomic_DNA"/>
</dbReference>
<sequence>MPYKLLFVCLGNICRSPAAENIMNHLIDQANLTDRIVCDSAGTSSYHIGSSPDRRMTQTANQRGIKMAGKARQFKPEDFEQFDLILAMDQENYDNIIRLDPLGKYRHQVKLMCEFCRHHSLKEVPDPYYGGTEGFNQVIDLLLDSCEGLLESVIKDQKL</sequence>
<evidence type="ECO:0000313" key="8">
    <source>
        <dbReference type="EMBL" id="VXD14367.1"/>
    </source>
</evidence>
<dbReference type="InterPro" id="IPR017867">
    <property type="entry name" value="Tyr_phospatase_low_mol_wt"/>
</dbReference>
<dbReference type="Gene3D" id="3.40.50.2300">
    <property type="match status" value="1"/>
</dbReference>
<dbReference type="PRINTS" id="PR00719">
    <property type="entry name" value="LMWPTPASE"/>
</dbReference>
<evidence type="ECO:0000256" key="3">
    <source>
        <dbReference type="ARBA" id="ARBA00022801"/>
    </source>
</evidence>
<keyword evidence="3 8" id="KW-0378">Hydrolase</keyword>